<evidence type="ECO:0000313" key="1">
    <source>
        <dbReference type="EMBL" id="ELR16364.1"/>
    </source>
</evidence>
<dbReference type="GeneID" id="14916941"/>
<proteinExistence type="predicted"/>
<accession>L8GT34</accession>
<sequence length="251" mass="27172">MDVRTLDDIKTVAVDSTRQFELLSVDPVSQLACLAGPLGLSCVDHRVGSQVGQVGWDEDSSVHFLGLGGRTNPNQLCVVGHRRAALWDLRKLGQQLDCLEPAHAATKYRCAALHDGTLLLTETTAQEHTFHSFDLAGGVLTPSSPFPSHHFLSRTLMGAAQAPFRVQFDRYKWVLGLGDSWAVVDRRSGRVSESFPLAAPAAKASSSGSGGGRGGPYDLVYHNDTLVTSTSSHLMLWDYFTEESMGCGQWA</sequence>
<keyword evidence="2" id="KW-1185">Reference proteome</keyword>
<dbReference type="KEGG" id="acan:ACA1_204520"/>
<dbReference type="Proteomes" id="UP000011083">
    <property type="component" value="Unassembled WGS sequence"/>
</dbReference>
<evidence type="ECO:0000313" key="2">
    <source>
        <dbReference type="Proteomes" id="UP000011083"/>
    </source>
</evidence>
<dbReference type="RefSeq" id="XP_004338377.1">
    <property type="nucleotide sequence ID" value="XM_004338329.1"/>
</dbReference>
<organism evidence="1 2">
    <name type="scientific">Acanthamoeba castellanii (strain ATCC 30010 / Neff)</name>
    <dbReference type="NCBI Taxonomy" id="1257118"/>
    <lineage>
        <taxon>Eukaryota</taxon>
        <taxon>Amoebozoa</taxon>
        <taxon>Discosea</taxon>
        <taxon>Longamoebia</taxon>
        <taxon>Centramoebida</taxon>
        <taxon>Acanthamoebidae</taxon>
        <taxon>Acanthamoeba</taxon>
    </lineage>
</organism>
<gene>
    <name evidence="1" type="ORF">ACA1_204520</name>
</gene>
<reference evidence="1 2" key="1">
    <citation type="journal article" date="2013" name="Genome Biol.">
        <title>Genome of Acanthamoeba castellanii highlights extensive lateral gene transfer and early evolution of tyrosine kinase signaling.</title>
        <authorList>
            <person name="Clarke M."/>
            <person name="Lohan A.J."/>
            <person name="Liu B."/>
            <person name="Lagkouvardos I."/>
            <person name="Roy S."/>
            <person name="Zafar N."/>
            <person name="Bertelli C."/>
            <person name="Schilde C."/>
            <person name="Kianianmomeni A."/>
            <person name="Burglin T.R."/>
            <person name="Frech C."/>
            <person name="Turcotte B."/>
            <person name="Kopec K.O."/>
            <person name="Synnott J.M."/>
            <person name="Choo C."/>
            <person name="Paponov I."/>
            <person name="Finkler A."/>
            <person name="Soon Heng Tan C."/>
            <person name="Hutchins A.P."/>
            <person name="Weinmeier T."/>
            <person name="Rattei T."/>
            <person name="Chu J.S."/>
            <person name="Gimenez G."/>
            <person name="Irimia M."/>
            <person name="Rigden D.J."/>
            <person name="Fitzpatrick D.A."/>
            <person name="Lorenzo-Morales J."/>
            <person name="Bateman A."/>
            <person name="Chiu C.H."/>
            <person name="Tang P."/>
            <person name="Hegemann P."/>
            <person name="Fromm H."/>
            <person name="Raoult D."/>
            <person name="Greub G."/>
            <person name="Miranda-Saavedra D."/>
            <person name="Chen N."/>
            <person name="Nash P."/>
            <person name="Ginger M.L."/>
            <person name="Horn M."/>
            <person name="Schaap P."/>
            <person name="Caler L."/>
            <person name="Loftus B."/>
        </authorList>
    </citation>
    <scope>NUCLEOTIDE SEQUENCE [LARGE SCALE GENOMIC DNA]</scope>
    <source>
        <strain evidence="1 2">Neff</strain>
    </source>
</reference>
<protein>
    <submittedName>
        <fullName evidence="1">Uncharacterized protein</fullName>
    </submittedName>
</protein>
<dbReference type="AlphaFoldDB" id="L8GT34"/>
<dbReference type="VEuPathDB" id="AmoebaDB:ACA1_204520"/>
<dbReference type="EMBL" id="KB008001">
    <property type="protein sequence ID" value="ELR16364.1"/>
    <property type="molecule type" value="Genomic_DNA"/>
</dbReference>
<name>L8GT34_ACACF</name>
<dbReference type="InterPro" id="IPR011041">
    <property type="entry name" value="Quinoprot_gluc/sorb_DH_b-prop"/>
</dbReference>
<dbReference type="SUPFAM" id="SSF50952">
    <property type="entry name" value="Soluble quinoprotein glucose dehydrogenase"/>
    <property type="match status" value="1"/>
</dbReference>